<name>A0A317KWP8_9BACI</name>
<dbReference type="AlphaFoldDB" id="A0A317KWP8"/>
<dbReference type="InterPro" id="IPR010930">
    <property type="entry name" value="Flg_bb/hook_C_dom"/>
</dbReference>
<gene>
    <name evidence="6" type="ORF">DLJ74_16205</name>
</gene>
<dbReference type="RefSeq" id="WP_109985230.1">
    <property type="nucleotide sequence ID" value="NZ_QGTD01000018.1"/>
</dbReference>
<keyword evidence="6" id="KW-0969">Cilium</keyword>
<dbReference type="InterPro" id="IPR001444">
    <property type="entry name" value="Flag_bb_rod_N"/>
</dbReference>
<sequence>MTRMTFQAAAMMTQLQHKLDTIGNNLANLNTTGFKSRETNFSALLTQQINTEDATDNGARLTPEGIRVGAGAKLGHTNLNLQEGSLQTTERALDVALLEANHLFQVNVVENGTEEIRYTRAGNFYLSPINNEQVMLVTSDGYPVLGEAGPIILANDMDNVAIDENGRINVTRNGMEQVEGQLNIVEAVRPRLLEGTGDSLFRLSEETLANYNLNEIINDVEGNNVRLQSGALESSNVNMSIQMTDMIETQRAYQFNARTISVHDQMKGLINQLR</sequence>
<comment type="subcellular location">
    <subcellularLocation>
        <location evidence="2">Bacterial flagellum basal body</location>
    </subcellularLocation>
</comment>
<feature type="domain" description="Flagellar hook protein FlgE/F/G-like D1" evidence="5">
    <location>
        <begin position="109"/>
        <end position="170"/>
    </location>
</feature>
<dbReference type="NCBIfam" id="TIGR03506">
    <property type="entry name" value="FlgEFG_subfam"/>
    <property type="match status" value="1"/>
</dbReference>
<dbReference type="InterPro" id="IPR037925">
    <property type="entry name" value="FlgE/F/G-like"/>
</dbReference>
<dbReference type="InterPro" id="IPR053967">
    <property type="entry name" value="LlgE_F_G-like_D1"/>
</dbReference>
<organism evidence="6 7">
    <name type="scientific">Gracilibacillus dipsosauri</name>
    <dbReference type="NCBI Taxonomy" id="178340"/>
    <lineage>
        <taxon>Bacteria</taxon>
        <taxon>Bacillati</taxon>
        <taxon>Bacillota</taxon>
        <taxon>Bacilli</taxon>
        <taxon>Bacillales</taxon>
        <taxon>Bacillaceae</taxon>
        <taxon>Gracilibacillus</taxon>
    </lineage>
</organism>
<keyword evidence="7" id="KW-1185">Reference proteome</keyword>
<proteinExistence type="inferred from homology"/>
<evidence type="ECO:0000256" key="2">
    <source>
        <dbReference type="RuleBase" id="RU362116"/>
    </source>
</evidence>
<evidence type="ECO:0000259" key="3">
    <source>
        <dbReference type="Pfam" id="PF00460"/>
    </source>
</evidence>
<dbReference type="OrthoDB" id="9804559at2"/>
<keyword evidence="6" id="KW-0282">Flagellum</keyword>
<dbReference type="SUPFAM" id="SSF117143">
    <property type="entry name" value="Flagellar hook protein flgE"/>
    <property type="match status" value="1"/>
</dbReference>
<accession>A0A317KWP8</accession>
<evidence type="ECO:0000259" key="5">
    <source>
        <dbReference type="Pfam" id="PF22692"/>
    </source>
</evidence>
<evidence type="ECO:0000313" key="7">
    <source>
        <dbReference type="Proteomes" id="UP000245624"/>
    </source>
</evidence>
<evidence type="ECO:0000259" key="4">
    <source>
        <dbReference type="Pfam" id="PF06429"/>
    </source>
</evidence>
<dbReference type="EMBL" id="QGTD01000018">
    <property type="protein sequence ID" value="PWU67120.1"/>
    <property type="molecule type" value="Genomic_DNA"/>
</dbReference>
<reference evidence="6 7" key="1">
    <citation type="submission" date="2018-05" db="EMBL/GenBank/DDBJ databases">
        <title>Genomic analysis of Gracilibacillus dipsosauri DD1 reveals novel features of a salt-tolerant amylase.</title>
        <authorList>
            <person name="Deutch C.E."/>
            <person name="Yang S."/>
        </authorList>
    </citation>
    <scope>NUCLEOTIDE SEQUENCE [LARGE SCALE GENOMIC DNA]</scope>
    <source>
        <strain evidence="6 7">DD1</strain>
    </source>
</reference>
<evidence type="ECO:0000256" key="1">
    <source>
        <dbReference type="ARBA" id="ARBA00009677"/>
    </source>
</evidence>
<dbReference type="Proteomes" id="UP000245624">
    <property type="component" value="Unassembled WGS sequence"/>
</dbReference>
<dbReference type="Pfam" id="PF06429">
    <property type="entry name" value="Flg_bbr_C"/>
    <property type="match status" value="1"/>
</dbReference>
<dbReference type="Pfam" id="PF00460">
    <property type="entry name" value="Flg_bb_rod"/>
    <property type="match status" value="1"/>
</dbReference>
<dbReference type="PANTHER" id="PTHR30435">
    <property type="entry name" value="FLAGELLAR PROTEIN"/>
    <property type="match status" value="1"/>
</dbReference>
<dbReference type="Pfam" id="PF22692">
    <property type="entry name" value="LlgE_F_G_D1"/>
    <property type="match status" value="1"/>
</dbReference>
<dbReference type="InterPro" id="IPR020013">
    <property type="entry name" value="Flagellar_FlgE/F/G"/>
</dbReference>
<dbReference type="GO" id="GO:0071978">
    <property type="term" value="P:bacterial-type flagellum-dependent swarming motility"/>
    <property type="evidence" value="ECO:0007669"/>
    <property type="project" value="TreeGrafter"/>
</dbReference>
<keyword evidence="2" id="KW-0975">Bacterial flagellum</keyword>
<dbReference type="GO" id="GO:0009425">
    <property type="term" value="C:bacterial-type flagellum basal body"/>
    <property type="evidence" value="ECO:0007669"/>
    <property type="project" value="UniProtKB-SubCell"/>
</dbReference>
<evidence type="ECO:0000313" key="6">
    <source>
        <dbReference type="EMBL" id="PWU67120.1"/>
    </source>
</evidence>
<comment type="similarity">
    <text evidence="1 2">Belongs to the flagella basal body rod proteins family.</text>
</comment>
<keyword evidence="6" id="KW-0966">Cell projection</keyword>
<protein>
    <submittedName>
        <fullName evidence="6">Flagellar hook-basal body protein</fullName>
    </submittedName>
</protein>
<feature type="domain" description="Flagellar basal-body/hook protein C-terminal" evidence="4">
    <location>
        <begin position="228"/>
        <end position="273"/>
    </location>
</feature>
<dbReference type="PANTHER" id="PTHR30435:SF19">
    <property type="entry name" value="FLAGELLAR BASAL-BODY ROD PROTEIN FLGG"/>
    <property type="match status" value="1"/>
</dbReference>
<comment type="caution">
    <text evidence="6">The sequence shown here is derived from an EMBL/GenBank/DDBJ whole genome shotgun (WGS) entry which is preliminary data.</text>
</comment>
<feature type="domain" description="Flagellar basal body rod protein N-terminal" evidence="3">
    <location>
        <begin position="12"/>
        <end position="35"/>
    </location>
</feature>